<evidence type="ECO:0000313" key="7">
    <source>
        <dbReference type="Proteomes" id="UP000266649"/>
    </source>
</evidence>
<keyword evidence="2" id="KW-0238">DNA-binding</keyword>
<dbReference type="PROSITE" id="PS51077">
    <property type="entry name" value="HTH_ICLR"/>
    <property type="match status" value="1"/>
</dbReference>
<dbReference type="InterPro" id="IPR036388">
    <property type="entry name" value="WH-like_DNA-bd_sf"/>
</dbReference>
<evidence type="ECO:0000313" key="6">
    <source>
        <dbReference type="EMBL" id="RID91658.1"/>
    </source>
</evidence>
<evidence type="ECO:0000256" key="3">
    <source>
        <dbReference type="ARBA" id="ARBA00023163"/>
    </source>
</evidence>
<feature type="domain" description="IclR-ED" evidence="5">
    <location>
        <begin position="75"/>
        <end position="257"/>
    </location>
</feature>
<evidence type="ECO:0000259" key="5">
    <source>
        <dbReference type="PROSITE" id="PS51078"/>
    </source>
</evidence>
<sequence>MDQSPSKRVQSMKTIDKAMSLLNLFTTETPEFRLVDIARTSGMDKVTVMRVLNSLVAGGLLEQHPETRKYRLGTAILRLARIRETSFPMISTLQPIVDRLSEETGESGHASLASDAGLTTIALCEPNRSTRVWIDPTQVLPFHATASGIVYLAHLPKSEADALLTRTSDKRYTAETATRDQLQHRMEEARRRGYAESIGGFEVDTAGFAAPVFDWHGKVVATMGLACVRSRLDTANHDRLICAVVHAANAATRAFGGKIPDTLNVAGFSGGQNPRSIADCGSDTIAKGD</sequence>
<evidence type="ECO:0000256" key="2">
    <source>
        <dbReference type="ARBA" id="ARBA00023125"/>
    </source>
</evidence>
<dbReference type="PANTHER" id="PTHR30136:SF24">
    <property type="entry name" value="HTH-TYPE TRANSCRIPTIONAL REPRESSOR ALLR"/>
    <property type="match status" value="1"/>
</dbReference>
<dbReference type="InterPro" id="IPR014757">
    <property type="entry name" value="Tscrpt_reg_IclR_C"/>
</dbReference>
<keyword evidence="1" id="KW-0805">Transcription regulation</keyword>
<dbReference type="InterPro" id="IPR036390">
    <property type="entry name" value="WH_DNA-bd_sf"/>
</dbReference>
<dbReference type="PROSITE" id="PS51078">
    <property type="entry name" value="ICLR_ED"/>
    <property type="match status" value="1"/>
</dbReference>
<dbReference type="PANTHER" id="PTHR30136">
    <property type="entry name" value="HELIX-TURN-HELIX TRANSCRIPTIONAL REGULATOR, ICLR FAMILY"/>
    <property type="match status" value="1"/>
</dbReference>
<dbReference type="SMART" id="SM00346">
    <property type="entry name" value="HTH_ICLR"/>
    <property type="match status" value="1"/>
</dbReference>
<organism evidence="6 7">
    <name type="scientific">Gemmobacter lutimaris</name>
    <dbReference type="NCBI Taxonomy" id="2306023"/>
    <lineage>
        <taxon>Bacteria</taxon>
        <taxon>Pseudomonadati</taxon>
        <taxon>Pseudomonadota</taxon>
        <taxon>Alphaproteobacteria</taxon>
        <taxon>Rhodobacterales</taxon>
        <taxon>Paracoccaceae</taxon>
        <taxon>Gemmobacter</taxon>
    </lineage>
</organism>
<dbReference type="GO" id="GO:0003677">
    <property type="term" value="F:DNA binding"/>
    <property type="evidence" value="ECO:0007669"/>
    <property type="project" value="UniProtKB-KW"/>
</dbReference>
<dbReference type="InterPro" id="IPR005471">
    <property type="entry name" value="Tscrpt_reg_IclR_N"/>
</dbReference>
<dbReference type="Pfam" id="PF09339">
    <property type="entry name" value="HTH_IclR"/>
    <property type="match status" value="1"/>
</dbReference>
<dbReference type="OrthoDB" id="6811967at2"/>
<gene>
    <name evidence="6" type="ORF">D2N39_10375</name>
</gene>
<protein>
    <submittedName>
        <fullName evidence="6">IclR family transcriptional regulator</fullName>
    </submittedName>
</protein>
<dbReference type="GO" id="GO:0003700">
    <property type="term" value="F:DNA-binding transcription factor activity"/>
    <property type="evidence" value="ECO:0007669"/>
    <property type="project" value="TreeGrafter"/>
</dbReference>
<feature type="domain" description="HTH iclR-type" evidence="4">
    <location>
        <begin position="12"/>
        <end position="74"/>
    </location>
</feature>
<evidence type="ECO:0000256" key="1">
    <source>
        <dbReference type="ARBA" id="ARBA00023015"/>
    </source>
</evidence>
<keyword evidence="3" id="KW-0804">Transcription</keyword>
<accession>A0A398BTA8</accession>
<dbReference type="Gene3D" id="3.30.450.40">
    <property type="match status" value="1"/>
</dbReference>
<dbReference type="Gene3D" id="1.10.10.10">
    <property type="entry name" value="Winged helix-like DNA-binding domain superfamily/Winged helix DNA-binding domain"/>
    <property type="match status" value="1"/>
</dbReference>
<dbReference type="GO" id="GO:0045892">
    <property type="term" value="P:negative regulation of DNA-templated transcription"/>
    <property type="evidence" value="ECO:0007669"/>
    <property type="project" value="TreeGrafter"/>
</dbReference>
<evidence type="ECO:0000259" key="4">
    <source>
        <dbReference type="PROSITE" id="PS51077"/>
    </source>
</evidence>
<comment type="caution">
    <text evidence="6">The sequence shown here is derived from an EMBL/GenBank/DDBJ whole genome shotgun (WGS) entry which is preliminary data.</text>
</comment>
<dbReference type="InterPro" id="IPR029016">
    <property type="entry name" value="GAF-like_dom_sf"/>
</dbReference>
<dbReference type="Proteomes" id="UP000266649">
    <property type="component" value="Unassembled WGS sequence"/>
</dbReference>
<dbReference type="Pfam" id="PF01614">
    <property type="entry name" value="IclR_C"/>
    <property type="match status" value="1"/>
</dbReference>
<reference evidence="6 7" key="1">
    <citation type="submission" date="2018-09" db="EMBL/GenBank/DDBJ databases">
        <title>Gemmobacter lutimaris sp. nov., a marine bacterium isolated from tidal flat.</title>
        <authorList>
            <person name="Lee D.W."/>
            <person name="Yoo Y."/>
            <person name="Kim J.-J."/>
            <person name="Kim B.S."/>
        </authorList>
    </citation>
    <scope>NUCLEOTIDE SEQUENCE [LARGE SCALE GENOMIC DNA]</scope>
    <source>
        <strain evidence="6 7">YJ-T1-11</strain>
    </source>
</reference>
<proteinExistence type="predicted"/>
<dbReference type="AlphaFoldDB" id="A0A398BTA8"/>
<dbReference type="SUPFAM" id="SSF55781">
    <property type="entry name" value="GAF domain-like"/>
    <property type="match status" value="1"/>
</dbReference>
<name>A0A398BTA8_9RHOB</name>
<dbReference type="InterPro" id="IPR050707">
    <property type="entry name" value="HTH_MetabolicPath_Reg"/>
</dbReference>
<dbReference type="SUPFAM" id="SSF46785">
    <property type="entry name" value="Winged helix' DNA-binding domain"/>
    <property type="match status" value="1"/>
</dbReference>
<keyword evidence="7" id="KW-1185">Reference proteome</keyword>
<dbReference type="EMBL" id="QXXQ01000005">
    <property type="protein sequence ID" value="RID91658.1"/>
    <property type="molecule type" value="Genomic_DNA"/>
</dbReference>